<keyword evidence="1 3" id="KW-0732">Signal</keyword>
<dbReference type="Proteomes" id="UP000248925">
    <property type="component" value="Unassembled WGS sequence"/>
</dbReference>
<dbReference type="AlphaFoldDB" id="A0A2W4ECB1"/>
<feature type="compositionally biased region" description="Low complexity" evidence="2">
    <location>
        <begin position="102"/>
        <end position="121"/>
    </location>
</feature>
<dbReference type="Pfam" id="PF03968">
    <property type="entry name" value="LptD_N"/>
    <property type="match status" value="1"/>
</dbReference>
<feature type="region of interest" description="Disordered" evidence="2">
    <location>
        <begin position="101"/>
        <end position="137"/>
    </location>
</feature>
<dbReference type="GO" id="GO:0017089">
    <property type="term" value="F:glycolipid transfer activity"/>
    <property type="evidence" value="ECO:0007669"/>
    <property type="project" value="TreeGrafter"/>
</dbReference>
<dbReference type="PANTHER" id="PTHR36504:SF1">
    <property type="entry name" value="LIPOPOLYSACCHARIDE EXPORT SYSTEM PROTEIN LPTA"/>
    <property type="match status" value="1"/>
</dbReference>
<dbReference type="GO" id="GO:0015920">
    <property type="term" value="P:lipopolysaccharide transport"/>
    <property type="evidence" value="ECO:0007669"/>
    <property type="project" value="TreeGrafter"/>
</dbReference>
<dbReference type="GO" id="GO:0009279">
    <property type="term" value="C:cell outer membrane"/>
    <property type="evidence" value="ECO:0007669"/>
    <property type="project" value="TreeGrafter"/>
</dbReference>
<dbReference type="InterPro" id="IPR052037">
    <property type="entry name" value="LPS_export_LptA"/>
</dbReference>
<sequence length="231" mass="24253">MTNNRRILFSSTVVRKAALAGAVAVFSLIVAAGAEAQTSTTKQMPGLQLSKDQPIQIESDKLEIHDQDSTAVFTGKVNVVQGTTTMQAGKMIVFYKKKPQPDDAANAKTDSAAKPAATASTDTKKTDAKKPATSDSVVSGDADIDHILVSDKVYIVSGTQTATADNGSFDMAGQLAILKGDKVVLTDGPNVFTGCQLTVHMQTGEAQLDSCGGRVQIQLDPKSKPTPQKTN</sequence>
<evidence type="ECO:0000256" key="1">
    <source>
        <dbReference type="ARBA" id="ARBA00022729"/>
    </source>
</evidence>
<protein>
    <submittedName>
        <fullName evidence="5">LPS ABC transporter substrate-binding protein LptA</fullName>
    </submittedName>
</protein>
<dbReference type="GO" id="GO:0030288">
    <property type="term" value="C:outer membrane-bounded periplasmic space"/>
    <property type="evidence" value="ECO:0007669"/>
    <property type="project" value="TreeGrafter"/>
</dbReference>
<evidence type="ECO:0000313" key="6">
    <source>
        <dbReference type="Proteomes" id="UP000248925"/>
    </source>
</evidence>
<proteinExistence type="predicted"/>
<dbReference type="OrthoDB" id="9811926at2"/>
<evidence type="ECO:0000313" key="5">
    <source>
        <dbReference type="EMBL" id="PZM12176.1"/>
    </source>
</evidence>
<evidence type="ECO:0000256" key="3">
    <source>
        <dbReference type="SAM" id="SignalP"/>
    </source>
</evidence>
<name>A0A2W4ECB1_9HYPH</name>
<dbReference type="PANTHER" id="PTHR36504">
    <property type="entry name" value="LIPOPOLYSACCHARIDE EXPORT SYSTEM PROTEIN LPTA"/>
    <property type="match status" value="1"/>
</dbReference>
<reference evidence="5 6" key="1">
    <citation type="journal article" date="2018" name="Sci. Rep.">
        <title>Rhizobium tumorigenes sp. nov., a novel plant tumorigenic bacterium isolated from cane gall tumors on thornless blackberry.</title>
        <authorList>
            <person name="Kuzmanovi N."/>
            <person name="Smalla K."/>
            <person name="Gronow S."/>
            <person name="PuBawska J."/>
        </authorList>
    </citation>
    <scope>NUCLEOTIDE SEQUENCE [LARGE SCALE GENOMIC DNA]</scope>
    <source>
        <strain evidence="5 6">CCBAU 85046</strain>
    </source>
</reference>
<feature type="domain" description="Organic solvent tolerance-like N-terminal" evidence="4">
    <location>
        <begin position="56"/>
        <end position="204"/>
    </location>
</feature>
<feature type="signal peptide" evidence="3">
    <location>
        <begin position="1"/>
        <end position="36"/>
    </location>
</feature>
<accession>A0A2W4ECB1</accession>
<keyword evidence="6" id="KW-1185">Reference proteome</keyword>
<evidence type="ECO:0000256" key="2">
    <source>
        <dbReference type="SAM" id="MobiDB-lite"/>
    </source>
</evidence>
<dbReference type="EMBL" id="PCDP01000038">
    <property type="protein sequence ID" value="PZM12176.1"/>
    <property type="molecule type" value="Genomic_DNA"/>
</dbReference>
<organism evidence="5 6">
    <name type="scientific">Rhizobium tubonense</name>
    <dbReference type="NCBI Taxonomy" id="484088"/>
    <lineage>
        <taxon>Bacteria</taxon>
        <taxon>Pseudomonadati</taxon>
        <taxon>Pseudomonadota</taxon>
        <taxon>Alphaproteobacteria</taxon>
        <taxon>Hyphomicrobiales</taxon>
        <taxon>Rhizobiaceae</taxon>
        <taxon>Rhizobium/Agrobacterium group</taxon>
        <taxon>Rhizobium</taxon>
    </lineage>
</organism>
<dbReference type="RefSeq" id="WP_111161792.1">
    <property type="nucleotide sequence ID" value="NZ_PCDP01000038.1"/>
</dbReference>
<comment type="caution">
    <text evidence="5">The sequence shown here is derived from an EMBL/GenBank/DDBJ whole genome shotgun (WGS) entry which is preliminary data.</text>
</comment>
<dbReference type="InterPro" id="IPR005653">
    <property type="entry name" value="OstA-like_N"/>
</dbReference>
<feature type="chain" id="PRO_5016043824" evidence="3">
    <location>
        <begin position="37"/>
        <end position="231"/>
    </location>
</feature>
<evidence type="ECO:0000259" key="4">
    <source>
        <dbReference type="Pfam" id="PF03968"/>
    </source>
</evidence>
<feature type="compositionally biased region" description="Basic and acidic residues" evidence="2">
    <location>
        <begin position="122"/>
        <end position="132"/>
    </location>
</feature>
<gene>
    <name evidence="5" type="ORF">CPY51_18980</name>
</gene>
<dbReference type="Gene3D" id="2.60.450.10">
    <property type="entry name" value="Lipopolysaccharide (LPS) transport protein A like domain"/>
    <property type="match status" value="1"/>
</dbReference>